<reference evidence="2 3" key="1">
    <citation type="submission" date="2023-08" db="EMBL/GenBank/DDBJ databases">
        <title>The whole genome sequence of Lysobacter yananisis.</title>
        <authorList>
            <person name="Sun H."/>
        </authorList>
    </citation>
    <scope>NUCLEOTIDE SEQUENCE [LARGE SCALE GENOMIC DNA]</scope>
    <source>
        <strain evidence="2 3">SNNU513</strain>
    </source>
</reference>
<dbReference type="EMBL" id="CP133568">
    <property type="protein sequence ID" value="WMT02434.1"/>
    <property type="molecule type" value="Genomic_DNA"/>
</dbReference>
<dbReference type="Proteomes" id="UP001229313">
    <property type="component" value="Chromosome"/>
</dbReference>
<dbReference type="RefSeq" id="WP_309151488.1">
    <property type="nucleotide sequence ID" value="NZ_CP133568.1"/>
</dbReference>
<feature type="transmembrane region" description="Helical" evidence="1">
    <location>
        <begin position="29"/>
        <end position="49"/>
    </location>
</feature>
<keyword evidence="1" id="KW-0812">Transmembrane</keyword>
<organism evidence="2 3">
    <name type="scientific">Lysobacter yananisis</name>
    <dbReference type="NCBI Taxonomy" id="1003114"/>
    <lineage>
        <taxon>Bacteria</taxon>
        <taxon>Pseudomonadati</taxon>
        <taxon>Pseudomonadota</taxon>
        <taxon>Gammaproteobacteria</taxon>
        <taxon>Lysobacterales</taxon>
        <taxon>Lysobacteraceae</taxon>
        <taxon>Lysobacter</taxon>
    </lineage>
</organism>
<name>A0ABY9P611_9GAMM</name>
<gene>
    <name evidence="2" type="ORF">RDV84_21095</name>
</gene>
<protein>
    <submittedName>
        <fullName evidence="2">Uncharacterized protein</fullName>
    </submittedName>
</protein>
<evidence type="ECO:0000313" key="2">
    <source>
        <dbReference type="EMBL" id="WMT02434.1"/>
    </source>
</evidence>
<accession>A0ABY9P611</accession>
<keyword evidence="1" id="KW-1133">Transmembrane helix</keyword>
<proteinExistence type="predicted"/>
<keyword evidence="1" id="KW-0472">Membrane</keyword>
<keyword evidence="3" id="KW-1185">Reference proteome</keyword>
<evidence type="ECO:0000256" key="1">
    <source>
        <dbReference type="SAM" id="Phobius"/>
    </source>
</evidence>
<sequence>MSAAGAVLAGAVLAGVGLAAAAPPALAWLWSALAVGAVFAAAALAGWRWGARRASRARLAARADRNGRELLRLADEIEAYLAQRQCEGAPVLAQRHWPRLCRRLALEHLDCINRLMLEGLMLDGVAPD</sequence>
<evidence type="ECO:0000313" key="3">
    <source>
        <dbReference type="Proteomes" id="UP001229313"/>
    </source>
</evidence>